<keyword evidence="2" id="KW-1185">Reference proteome</keyword>
<dbReference type="Proteomes" id="UP001195724">
    <property type="component" value="Unassembled WGS sequence"/>
</dbReference>
<protein>
    <recommendedName>
        <fullName evidence="3">Transposase</fullName>
    </recommendedName>
</protein>
<gene>
    <name evidence="1" type="ORF">JOE68_005261</name>
</gene>
<accession>A0ABS2SDQ9</accession>
<dbReference type="EMBL" id="JAFBCL010000001">
    <property type="protein sequence ID" value="MBM7814396.1"/>
    <property type="molecule type" value="Genomic_DNA"/>
</dbReference>
<organism evidence="1 2">
    <name type="scientific">Saccharothrix algeriensis</name>
    <dbReference type="NCBI Taxonomy" id="173560"/>
    <lineage>
        <taxon>Bacteria</taxon>
        <taxon>Bacillati</taxon>
        <taxon>Actinomycetota</taxon>
        <taxon>Actinomycetes</taxon>
        <taxon>Pseudonocardiales</taxon>
        <taxon>Pseudonocardiaceae</taxon>
        <taxon>Saccharothrix</taxon>
    </lineage>
</organism>
<evidence type="ECO:0000313" key="2">
    <source>
        <dbReference type="Proteomes" id="UP001195724"/>
    </source>
</evidence>
<proteinExistence type="predicted"/>
<evidence type="ECO:0008006" key="3">
    <source>
        <dbReference type="Google" id="ProtNLM"/>
    </source>
</evidence>
<evidence type="ECO:0000313" key="1">
    <source>
        <dbReference type="EMBL" id="MBM7814396.1"/>
    </source>
</evidence>
<comment type="caution">
    <text evidence="1">The sequence shown here is derived from an EMBL/GenBank/DDBJ whole genome shotgun (WGS) entry which is preliminary data.</text>
</comment>
<name>A0ABS2SDQ9_9PSEU</name>
<sequence>MQYPVSPIGYLTFRRFRDRRGKKKHICAVECGRSLLLLWRSVMAEWLRVGRVRVI</sequence>
<reference evidence="1 2" key="1">
    <citation type="submission" date="2021-01" db="EMBL/GenBank/DDBJ databases">
        <title>Sequencing the genomes of 1000 actinobacteria strains.</title>
        <authorList>
            <person name="Klenk H.-P."/>
        </authorList>
    </citation>
    <scope>NUCLEOTIDE SEQUENCE [LARGE SCALE GENOMIC DNA]</scope>
    <source>
        <strain evidence="1 2">DSM 44581</strain>
    </source>
</reference>